<evidence type="ECO:0000259" key="10">
    <source>
        <dbReference type="PROSITE" id="PS50146"/>
    </source>
</evidence>
<dbReference type="AlphaFoldDB" id="A0A1C4UEJ4"/>
<feature type="region of interest" description="Disordered" evidence="9">
    <location>
        <begin position="332"/>
        <end position="354"/>
    </location>
</feature>
<keyword evidence="7" id="KW-0444">Lipid biosynthesis</keyword>
<dbReference type="Gene3D" id="3.40.50.10330">
    <property type="entry name" value="Probable inorganic polyphosphate/atp-NAD kinase, domain 1"/>
    <property type="match status" value="1"/>
</dbReference>
<keyword evidence="6" id="KW-0067">ATP-binding</keyword>
<comment type="similarity">
    <text evidence="2">Belongs to the diacylglycerol/lipid kinase family.</text>
</comment>
<dbReference type="Pfam" id="PF19279">
    <property type="entry name" value="YegS_C"/>
    <property type="match status" value="1"/>
</dbReference>
<evidence type="ECO:0000256" key="1">
    <source>
        <dbReference type="ARBA" id="ARBA00001946"/>
    </source>
</evidence>
<gene>
    <name evidence="11" type="ORF">GA0070618_0261</name>
</gene>
<accession>A0A1C4UEJ4</accession>
<evidence type="ECO:0000256" key="7">
    <source>
        <dbReference type="ARBA" id="ARBA00023209"/>
    </source>
</evidence>
<dbReference type="GO" id="GO:0016301">
    <property type="term" value="F:kinase activity"/>
    <property type="evidence" value="ECO:0007669"/>
    <property type="project" value="UniProtKB-KW"/>
</dbReference>
<dbReference type="PROSITE" id="PS50146">
    <property type="entry name" value="DAGK"/>
    <property type="match status" value="1"/>
</dbReference>
<dbReference type="EMBL" id="LT607413">
    <property type="protein sequence ID" value="SCE70110.1"/>
    <property type="molecule type" value="Genomic_DNA"/>
</dbReference>
<evidence type="ECO:0000256" key="2">
    <source>
        <dbReference type="ARBA" id="ARBA00005983"/>
    </source>
</evidence>
<keyword evidence="8" id="KW-1208">Phospholipid metabolism</keyword>
<evidence type="ECO:0000256" key="5">
    <source>
        <dbReference type="ARBA" id="ARBA00022777"/>
    </source>
</evidence>
<keyword evidence="4" id="KW-0547">Nucleotide-binding</keyword>
<dbReference type="GO" id="GO:0005886">
    <property type="term" value="C:plasma membrane"/>
    <property type="evidence" value="ECO:0007669"/>
    <property type="project" value="TreeGrafter"/>
</dbReference>
<dbReference type="SUPFAM" id="SSF111331">
    <property type="entry name" value="NAD kinase/diacylglycerol kinase-like"/>
    <property type="match status" value="1"/>
</dbReference>
<evidence type="ECO:0000313" key="11">
    <source>
        <dbReference type="EMBL" id="SCE70110.1"/>
    </source>
</evidence>
<dbReference type="InterPro" id="IPR001206">
    <property type="entry name" value="Diacylglycerol_kinase_cat_dom"/>
</dbReference>
<dbReference type="Proteomes" id="UP000198253">
    <property type="component" value="Chromosome I"/>
</dbReference>
<evidence type="ECO:0000256" key="3">
    <source>
        <dbReference type="ARBA" id="ARBA00022679"/>
    </source>
</evidence>
<evidence type="ECO:0000256" key="9">
    <source>
        <dbReference type="SAM" id="MobiDB-lite"/>
    </source>
</evidence>
<keyword evidence="5 11" id="KW-0418">Kinase</keyword>
<evidence type="ECO:0000256" key="4">
    <source>
        <dbReference type="ARBA" id="ARBA00022741"/>
    </source>
</evidence>
<dbReference type="Gene3D" id="2.60.200.40">
    <property type="match status" value="1"/>
</dbReference>
<dbReference type="SMART" id="SM00046">
    <property type="entry name" value="DAGKc"/>
    <property type="match status" value="1"/>
</dbReference>
<dbReference type="GO" id="GO:0008654">
    <property type="term" value="P:phospholipid biosynthetic process"/>
    <property type="evidence" value="ECO:0007669"/>
    <property type="project" value="UniProtKB-KW"/>
</dbReference>
<evidence type="ECO:0000256" key="6">
    <source>
        <dbReference type="ARBA" id="ARBA00022840"/>
    </source>
</evidence>
<dbReference type="InterPro" id="IPR050187">
    <property type="entry name" value="Lipid_Phosphate_FormReg"/>
</dbReference>
<comment type="cofactor">
    <cofactor evidence="1">
        <name>Mg(2+)</name>
        <dbReference type="ChEBI" id="CHEBI:18420"/>
    </cofactor>
</comment>
<keyword evidence="12" id="KW-1185">Reference proteome</keyword>
<dbReference type="PANTHER" id="PTHR12358:SF106">
    <property type="entry name" value="LIPID KINASE YEGS"/>
    <property type="match status" value="1"/>
</dbReference>
<reference evidence="12" key="1">
    <citation type="submission" date="2016-06" db="EMBL/GenBank/DDBJ databases">
        <authorList>
            <person name="Varghese N."/>
            <person name="Submissions Spin"/>
        </authorList>
    </citation>
    <scope>NUCLEOTIDE SEQUENCE [LARGE SCALE GENOMIC DNA]</scope>
    <source>
        <strain evidence="12">DSM 43816</strain>
    </source>
</reference>
<keyword evidence="3" id="KW-0808">Transferase</keyword>
<proteinExistence type="inferred from homology"/>
<feature type="domain" description="DAGKc" evidence="10">
    <location>
        <begin position="33"/>
        <end position="163"/>
    </location>
</feature>
<protein>
    <submittedName>
        <fullName evidence="11">Diacylglycerol kinase family enzyme</fullName>
    </submittedName>
</protein>
<dbReference type="InterPro" id="IPR017438">
    <property type="entry name" value="ATP-NAD_kinase_N"/>
</dbReference>
<dbReference type="InParanoid" id="A0A1C4UEJ4"/>
<keyword evidence="7" id="KW-0594">Phospholipid biosynthesis</keyword>
<organism evidence="11 12">
    <name type="scientific">Micromonospora echinospora</name>
    <name type="common">Micromonospora purpurea</name>
    <dbReference type="NCBI Taxonomy" id="1877"/>
    <lineage>
        <taxon>Bacteria</taxon>
        <taxon>Bacillati</taxon>
        <taxon>Actinomycetota</taxon>
        <taxon>Actinomycetes</taxon>
        <taxon>Micromonosporales</taxon>
        <taxon>Micromonosporaceae</taxon>
        <taxon>Micromonospora</taxon>
    </lineage>
</organism>
<dbReference type="Pfam" id="PF00781">
    <property type="entry name" value="DAGK_cat"/>
    <property type="match status" value="1"/>
</dbReference>
<dbReference type="GO" id="GO:0005524">
    <property type="term" value="F:ATP binding"/>
    <property type="evidence" value="ECO:0007669"/>
    <property type="project" value="UniProtKB-KW"/>
</dbReference>
<sequence>MPDDGHRRVAAAAALLHTDAVDAGKGGRRGADRRGLRSAVVVNPVKVADLDELRRVVDETLTAAGWSEPLWYETTVEDPGRGQTEKAVAAGVDVVFACGGDGTVMSCVSGLVGTEVALAVLPQGTGNLLAANLGLSGDLAAGLEVAVEQGRRRLDVGAVDGHHFVVMAGMGFDAQMLADTSETTKARIGWPAYVVGAARHLRDRPMKVSIRVDDRPPLRRRAKSVLVANVGRLQGGVTLLTEAEPDDGYLDVAVLTPRTLRQWLELGWAVVRRRDRVPRMEVLRCRRVEITSNRAQPRELDGDLIEPGRSLRAEIRPGALWLCVPRPAQAPDLTEDADAVAERGERRVEEARGE</sequence>
<feature type="compositionally biased region" description="Basic and acidic residues" evidence="9">
    <location>
        <begin position="340"/>
        <end position="354"/>
    </location>
</feature>
<keyword evidence="7" id="KW-0443">Lipid metabolism</keyword>
<name>A0A1C4UEJ4_MICEC</name>
<evidence type="ECO:0000313" key="12">
    <source>
        <dbReference type="Proteomes" id="UP000198253"/>
    </source>
</evidence>
<dbReference type="PANTHER" id="PTHR12358">
    <property type="entry name" value="SPHINGOSINE KINASE"/>
    <property type="match status" value="1"/>
</dbReference>
<evidence type="ECO:0000256" key="8">
    <source>
        <dbReference type="ARBA" id="ARBA00023264"/>
    </source>
</evidence>
<dbReference type="InterPro" id="IPR016064">
    <property type="entry name" value="NAD/diacylglycerol_kinase_sf"/>
</dbReference>
<dbReference type="InterPro" id="IPR045540">
    <property type="entry name" value="YegS/DAGK_C"/>
</dbReference>